<dbReference type="Pfam" id="PF11762">
    <property type="entry name" value="Arabinose_Iso_C"/>
    <property type="match status" value="1"/>
</dbReference>
<keyword evidence="2 5" id="KW-0413">Isomerase</keyword>
<dbReference type="InterPro" id="IPR003762">
    <property type="entry name" value="Lara_isomerase"/>
</dbReference>
<feature type="non-terminal residue" evidence="5">
    <location>
        <position position="1"/>
    </location>
</feature>
<dbReference type="GO" id="GO:0016853">
    <property type="term" value="F:isomerase activity"/>
    <property type="evidence" value="ECO:0007669"/>
    <property type="project" value="UniProtKB-KW"/>
</dbReference>
<dbReference type="SUPFAM" id="SSF50443">
    <property type="entry name" value="FucI/AraA C-terminal domain-like"/>
    <property type="match status" value="1"/>
</dbReference>
<organism evidence="5 6">
    <name type="scientific">Paenibacillus sepulcri</name>
    <dbReference type="NCBI Taxonomy" id="359917"/>
    <lineage>
        <taxon>Bacteria</taxon>
        <taxon>Bacillati</taxon>
        <taxon>Bacillota</taxon>
        <taxon>Bacilli</taxon>
        <taxon>Bacillales</taxon>
        <taxon>Paenibacillaceae</taxon>
        <taxon>Paenibacillus</taxon>
    </lineage>
</organism>
<dbReference type="InterPro" id="IPR024664">
    <property type="entry name" value="Ara_Isoase_C"/>
</dbReference>
<keyword evidence="3" id="KW-0119">Carbohydrate metabolism</keyword>
<gene>
    <name evidence="5" type="ORF">K0U00_44320</name>
</gene>
<evidence type="ECO:0000256" key="1">
    <source>
        <dbReference type="ARBA" id="ARBA00022935"/>
    </source>
</evidence>
<name>A0ABS7CJH2_9BACL</name>
<comment type="caution">
    <text evidence="5">The sequence shown here is derived from an EMBL/GenBank/DDBJ whole genome shotgun (WGS) entry which is preliminary data.</text>
</comment>
<evidence type="ECO:0000313" key="5">
    <source>
        <dbReference type="EMBL" id="MBW7461102.1"/>
    </source>
</evidence>
<evidence type="ECO:0000313" key="6">
    <source>
        <dbReference type="Proteomes" id="UP001519887"/>
    </source>
</evidence>
<reference evidence="5 6" key="1">
    <citation type="submission" date="2021-07" db="EMBL/GenBank/DDBJ databases">
        <title>Paenibacillus radiodurans sp. nov., isolated from the southeastern edge of Tengger Desert.</title>
        <authorList>
            <person name="Zhang G."/>
        </authorList>
    </citation>
    <scope>NUCLEOTIDE SEQUENCE [LARGE SCALE GENOMIC DNA]</scope>
    <source>
        <strain evidence="5 6">CCM 7311</strain>
    </source>
</reference>
<dbReference type="PANTHER" id="PTHR38464:SF1">
    <property type="entry name" value="L-ARABINOSE ISOMERASE"/>
    <property type="match status" value="1"/>
</dbReference>
<evidence type="ECO:0000256" key="2">
    <source>
        <dbReference type="ARBA" id="ARBA00023235"/>
    </source>
</evidence>
<dbReference type="PANTHER" id="PTHR38464">
    <property type="entry name" value="L-ARABINOSE ISOMERASE"/>
    <property type="match status" value="1"/>
</dbReference>
<dbReference type="Proteomes" id="UP001519887">
    <property type="component" value="Unassembled WGS sequence"/>
</dbReference>
<dbReference type="EMBL" id="JAHZIK010002689">
    <property type="protein sequence ID" value="MBW7461102.1"/>
    <property type="molecule type" value="Genomic_DNA"/>
</dbReference>
<keyword evidence="1" id="KW-0054">Arabinose catabolism</keyword>
<dbReference type="InterPro" id="IPR004216">
    <property type="entry name" value="Fuc/Ara_isomerase_C"/>
</dbReference>
<keyword evidence="6" id="KW-1185">Reference proteome</keyword>
<proteinExistence type="predicted"/>
<accession>A0ABS7CJH2</accession>
<feature type="domain" description="L-arabinose isomerase C-terminal" evidence="4">
    <location>
        <begin position="1"/>
        <end position="100"/>
    </location>
</feature>
<evidence type="ECO:0000256" key="3">
    <source>
        <dbReference type="ARBA" id="ARBA00023277"/>
    </source>
</evidence>
<evidence type="ECO:0000259" key="4">
    <source>
        <dbReference type="Pfam" id="PF11762"/>
    </source>
</evidence>
<protein>
    <submittedName>
        <fullName evidence="5">L-arabinose isomerase</fullName>
    </submittedName>
</protein>
<sequence length="127" mass="14213">IGGKADPARMVFDGRSGQALNASIIDLGNRFRLIINVVDAVQPDHDMPKLPVARVLWKPQPSLSESAEAWIHAGGAHHTVFSYEVTVEQLVDWAEMAGIEYVIIDNSTSTRALRNELRMSDLYWKLR</sequence>